<dbReference type="PROSITE" id="PS01011">
    <property type="entry name" value="FOLYLPOLYGLU_SYNT_1"/>
    <property type="match status" value="1"/>
</dbReference>
<keyword evidence="4 12" id="KW-0436">Ligase</keyword>
<keyword evidence="3 12" id="KW-0963">Cytoplasm</keyword>
<feature type="domain" description="Mur ligase central" evidence="16">
    <location>
        <begin position="108"/>
        <end position="308"/>
    </location>
</feature>
<feature type="domain" description="Mur ligase N-terminal catalytic" evidence="14">
    <location>
        <begin position="19"/>
        <end position="67"/>
    </location>
</feature>
<dbReference type="PANTHER" id="PTHR23135">
    <property type="entry name" value="MUR LIGASE FAMILY MEMBER"/>
    <property type="match status" value="1"/>
</dbReference>
<dbReference type="InterPro" id="IPR036615">
    <property type="entry name" value="Mur_ligase_C_dom_sf"/>
</dbReference>
<evidence type="ECO:0000256" key="12">
    <source>
        <dbReference type="HAMAP-Rule" id="MF_00208"/>
    </source>
</evidence>
<protein>
    <recommendedName>
        <fullName evidence="12">UDP-N-acetylmuramyl-tripeptide synthetase</fullName>
        <ecNumber evidence="12">6.3.2.-</ecNumber>
    </recommendedName>
    <alternativeName>
        <fullName evidence="12">UDP-MurNAc-tripeptide synthetase</fullName>
    </alternativeName>
</protein>
<keyword evidence="10 12" id="KW-0131">Cell cycle</keyword>
<dbReference type="HAMAP" id="MF_00208">
    <property type="entry name" value="MurE"/>
    <property type="match status" value="1"/>
</dbReference>
<dbReference type="NCBIfam" id="TIGR01085">
    <property type="entry name" value="murE"/>
    <property type="match status" value="1"/>
</dbReference>
<keyword evidence="11 12" id="KW-0961">Cell wall biogenesis/degradation</keyword>
<dbReference type="GO" id="GO:0008765">
    <property type="term" value="F:UDP-N-acetylmuramoylalanyl-D-glutamate-2,6-diaminopimelate ligase activity"/>
    <property type="evidence" value="ECO:0007669"/>
    <property type="project" value="UniProtKB-EC"/>
</dbReference>
<dbReference type="InterPro" id="IPR004101">
    <property type="entry name" value="Mur_ligase_C"/>
</dbReference>
<keyword evidence="8 12" id="KW-0133">Cell shape</keyword>
<keyword evidence="18" id="KW-1185">Reference proteome</keyword>
<dbReference type="InterPro" id="IPR005761">
    <property type="entry name" value="UDP-N-AcMur-Glu-dNH2Pim_ligase"/>
</dbReference>
<evidence type="ECO:0000256" key="6">
    <source>
        <dbReference type="ARBA" id="ARBA00022741"/>
    </source>
</evidence>
<feature type="binding site" evidence="12">
    <location>
        <position position="187"/>
    </location>
    <ligand>
        <name>UDP-N-acetyl-alpha-D-muramoyl-L-alanyl-D-glutamate</name>
        <dbReference type="ChEBI" id="CHEBI:83900"/>
    </ligand>
</feature>
<dbReference type="Gene3D" id="3.40.1190.10">
    <property type="entry name" value="Mur-like, catalytic domain"/>
    <property type="match status" value="1"/>
</dbReference>
<keyword evidence="9 12" id="KW-0573">Peptidoglycan synthesis</keyword>
<comment type="PTM">
    <text evidence="12">Carboxylation is probably crucial for Mg(2+) binding and, consequently, for the gamma-phosphate positioning of ATP.</text>
</comment>
<feature type="binding site" evidence="12">
    <location>
        <begin position="152"/>
        <end position="153"/>
    </location>
    <ligand>
        <name>UDP-N-acetyl-alpha-D-muramoyl-L-alanyl-D-glutamate</name>
        <dbReference type="ChEBI" id="CHEBI:83900"/>
    </ligand>
</feature>
<comment type="subcellular location">
    <subcellularLocation>
        <location evidence="12 13">Cytoplasm</location>
    </subcellularLocation>
</comment>
<dbReference type="EC" id="6.3.2.-" evidence="12"/>
<dbReference type="InterPro" id="IPR013221">
    <property type="entry name" value="Mur_ligase_cen"/>
</dbReference>
<dbReference type="Pfam" id="PF08245">
    <property type="entry name" value="Mur_ligase_M"/>
    <property type="match status" value="1"/>
</dbReference>
<dbReference type="SUPFAM" id="SSF53244">
    <property type="entry name" value="MurD-like peptide ligases, peptide-binding domain"/>
    <property type="match status" value="1"/>
</dbReference>
<evidence type="ECO:0000256" key="11">
    <source>
        <dbReference type="ARBA" id="ARBA00023316"/>
    </source>
</evidence>
<sequence>MGALRVDEALLMAWVKAGRITGVSIDSRRVRPGDLFVAIPGRRTDGHAYIEKAVAQGAVAVLGERDPAEMRLPQDVPYARVSSARRAASLWSARVYGHPSRELTVVGITGTNGKTTSVYWLAHVLQRAGLRTGLASSVAIDTVAERSTSSLTTPEAPDLHRALRQMVEHGATHAVMEVSSHAIVQERTADVDFDLALLTNITREHLDFHGTMANYVAAKARLFHAIAPDKPGAVLNADCPYAPVIASGCRARVFTYGLAKGDLLGEVVEQAGWCTRFRMRAVGGRWYEVVLNHPGVYQVYNALGVAASAYLLGVPLDAIADAVPSLPAVPGRMHLIRTPGAPDVVIDYAHTPDALAQVLRTVRRLCDGEVWLVFGGRGERDRGKRPMMGEVAARWAHHIIVTSDSPYGEDAGAIAEEICAGARRVPGAHVAVELDRAKAIAAAICTASSRDLVLITGRGHEAFQVFGERRVERSDEAMVRDAIALRGGATSF</sequence>
<comment type="caution">
    <text evidence="12">Lacks conserved residue(s) required for the propagation of feature annotation.</text>
</comment>
<dbReference type="NCBIfam" id="NF001126">
    <property type="entry name" value="PRK00139.1-4"/>
    <property type="match status" value="1"/>
</dbReference>
<dbReference type="Pfam" id="PF01225">
    <property type="entry name" value="Mur_ligase"/>
    <property type="match status" value="1"/>
</dbReference>
<feature type="binding site" evidence="12">
    <location>
        <begin position="110"/>
        <end position="116"/>
    </location>
    <ligand>
        <name>ATP</name>
        <dbReference type="ChEBI" id="CHEBI:30616"/>
    </ligand>
</feature>
<keyword evidence="5 12" id="KW-0132">Cell division</keyword>
<evidence type="ECO:0000256" key="2">
    <source>
        <dbReference type="ARBA" id="ARBA00005898"/>
    </source>
</evidence>
<dbReference type="InterPro" id="IPR035911">
    <property type="entry name" value="MurE/MurF_N"/>
</dbReference>
<dbReference type="SUPFAM" id="SSF53623">
    <property type="entry name" value="MurD-like peptide ligases, catalytic domain"/>
    <property type="match status" value="1"/>
</dbReference>
<dbReference type="InterPro" id="IPR000713">
    <property type="entry name" value="Mur_ligase_N"/>
</dbReference>
<dbReference type="Proteomes" id="UP001529245">
    <property type="component" value="Unassembled WGS sequence"/>
</dbReference>
<comment type="function">
    <text evidence="12">Catalyzes the addition of an amino acid to the nucleotide precursor UDP-N-acetylmuramoyl-L-alanyl-D-glutamate (UMAG) in the biosynthesis of bacterial cell-wall peptidoglycan.</text>
</comment>
<reference evidence="17 18" key="1">
    <citation type="submission" date="2023-04" db="EMBL/GenBank/DDBJ databases">
        <title>A. sendaiensis sub sp. chiapanensis a novel subspecie with specific adaptation in bacterial cell wall isolated from an active volcano.</title>
        <authorList>
            <person name="Alvarez Gutierrez P.E."/>
            <person name="Ortiz Cortes L.Y."/>
        </authorList>
    </citation>
    <scope>NUCLEOTIDE SEQUENCE [LARGE SCALE GENOMIC DNA]</scope>
    <source>
        <strain evidence="17 18">PA2</strain>
    </source>
</reference>
<evidence type="ECO:0000259" key="15">
    <source>
        <dbReference type="Pfam" id="PF02875"/>
    </source>
</evidence>
<evidence type="ECO:0000259" key="14">
    <source>
        <dbReference type="Pfam" id="PF01225"/>
    </source>
</evidence>
<feature type="domain" description="Mur ligase C-terminal" evidence="15">
    <location>
        <begin position="331"/>
        <end position="459"/>
    </location>
</feature>
<feature type="binding site" evidence="12">
    <location>
        <position position="185"/>
    </location>
    <ligand>
        <name>UDP-N-acetyl-alpha-D-muramoyl-L-alanyl-D-glutamate</name>
        <dbReference type="ChEBI" id="CHEBI:83900"/>
    </ligand>
</feature>
<evidence type="ECO:0000256" key="1">
    <source>
        <dbReference type="ARBA" id="ARBA00004752"/>
    </source>
</evidence>
<dbReference type="PANTHER" id="PTHR23135:SF4">
    <property type="entry name" value="UDP-N-ACETYLMURAMOYL-L-ALANYL-D-GLUTAMATE--2,6-DIAMINOPIMELATE LIGASE MURE HOMOLOG, CHLOROPLASTIC"/>
    <property type="match status" value="1"/>
</dbReference>
<evidence type="ECO:0000256" key="10">
    <source>
        <dbReference type="ARBA" id="ARBA00023306"/>
    </source>
</evidence>
<keyword evidence="6 12" id="KW-0547">Nucleotide-binding</keyword>
<keyword evidence="12" id="KW-0460">Magnesium</keyword>
<feature type="modified residue" description="N6-carboxylysine" evidence="12">
    <location>
        <position position="219"/>
    </location>
</feature>
<evidence type="ECO:0000256" key="8">
    <source>
        <dbReference type="ARBA" id="ARBA00022960"/>
    </source>
</evidence>
<dbReference type="EMBL" id="JASGCB010000038">
    <property type="protein sequence ID" value="MDI9261204.1"/>
    <property type="molecule type" value="Genomic_DNA"/>
</dbReference>
<evidence type="ECO:0000256" key="7">
    <source>
        <dbReference type="ARBA" id="ARBA00022840"/>
    </source>
</evidence>
<accession>A0ABT6Y1H1</accession>
<comment type="similarity">
    <text evidence="2 12">Belongs to the MurCDEF family. MurE subfamily.</text>
</comment>
<evidence type="ECO:0000256" key="4">
    <source>
        <dbReference type="ARBA" id="ARBA00022598"/>
    </source>
</evidence>
<evidence type="ECO:0000256" key="9">
    <source>
        <dbReference type="ARBA" id="ARBA00022984"/>
    </source>
</evidence>
<comment type="caution">
    <text evidence="17">The sequence shown here is derived from an EMBL/GenBank/DDBJ whole genome shotgun (WGS) entry which is preliminary data.</text>
</comment>
<evidence type="ECO:0000256" key="13">
    <source>
        <dbReference type="RuleBase" id="RU004135"/>
    </source>
</evidence>
<evidence type="ECO:0000259" key="16">
    <source>
        <dbReference type="Pfam" id="PF08245"/>
    </source>
</evidence>
<gene>
    <name evidence="12" type="primary">murE</name>
    <name evidence="17" type="ORF">QID03_13655</name>
</gene>
<comment type="cofactor">
    <cofactor evidence="12">
        <name>Mg(2+)</name>
        <dbReference type="ChEBI" id="CHEBI:18420"/>
    </cofactor>
</comment>
<evidence type="ECO:0000313" key="18">
    <source>
        <dbReference type="Proteomes" id="UP001529245"/>
    </source>
</evidence>
<organism evidence="17 18">
    <name type="scientific">Alicyclobacillus sendaiensis PA2</name>
    <dbReference type="NCBI Taxonomy" id="3029425"/>
    <lineage>
        <taxon>Bacteria</taxon>
        <taxon>Bacillati</taxon>
        <taxon>Bacillota</taxon>
        <taxon>Bacilli</taxon>
        <taxon>Bacillales</taxon>
        <taxon>Alicyclobacillaceae</taxon>
        <taxon>Alicyclobacillus</taxon>
    </lineage>
</organism>
<feature type="binding site" evidence="12">
    <location>
        <position position="27"/>
    </location>
    <ligand>
        <name>UDP-N-acetyl-alpha-D-muramoyl-L-alanyl-D-glutamate</name>
        <dbReference type="ChEBI" id="CHEBI:83900"/>
    </ligand>
</feature>
<feature type="binding site" evidence="12">
    <location>
        <position position="179"/>
    </location>
    <ligand>
        <name>UDP-N-acetyl-alpha-D-muramoyl-L-alanyl-D-glutamate</name>
        <dbReference type="ChEBI" id="CHEBI:83900"/>
    </ligand>
</feature>
<evidence type="ECO:0000313" key="17">
    <source>
        <dbReference type="EMBL" id="MDI9261204.1"/>
    </source>
</evidence>
<evidence type="ECO:0000256" key="5">
    <source>
        <dbReference type="ARBA" id="ARBA00022618"/>
    </source>
</evidence>
<proteinExistence type="inferred from homology"/>
<dbReference type="RefSeq" id="WP_283204601.1">
    <property type="nucleotide sequence ID" value="NZ_JASGCB010000038.1"/>
</dbReference>
<dbReference type="InterPro" id="IPR018109">
    <property type="entry name" value="Folylpolyglutamate_synth_CS"/>
</dbReference>
<dbReference type="Gene3D" id="3.90.190.20">
    <property type="entry name" value="Mur ligase, C-terminal domain"/>
    <property type="match status" value="1"/>
</dbReference>
<dbReference type="Gene3D" id="3.40.1390.10">
    <property type="entry name" value="MurE/MurF, N-terminal domain"/>
    <property type="match status" value="1"/>
</dbReference>
<dbReference type="SUPFAM" id="SSF63418">
    <property type="entry name" value="MurE/MurF N-terminal domain"/>
    <property type="match status" value="1"/>
</dbReference>
<dbReference type="Pfam" id="PF02875">
    <property type="entry name" value="Mur_ligase_C"/>
    <property type="match status" value="1"/>
</dbReference>
<keyword evidence="7 12" id="KW-0067">ATP-binding</keyword>
<dbReference type="InterPro" id="IPR036565">
    <property type="entry name" value="Mur-like_cat_sf"/>
</dbReference>
<name>A0ABT6Y1H1_ALISE</name>
<comment type="pathway">
    <text evidence="1 12 13">Cell wall biogenesis; peptidoglycan biosynthesis.</text>
</comment>
<evidence type="ECO:0000256" key="3">
    <source>
        <dbReference type="ARBA" id="ARBA00022490"/>
    </source>
</evidence>